<dbReference type="AlphaFoldDB" id="A0A1D1Y7X4"/>
<feature type="region of interest" description="Disordered" evidence="1">
    <location>
        <begin position="418"/>
        <end position="448"/>
    </location>
</feature>
<feature type="transmembrane region" description="Helical" evidence="2">
    <location>
        <begin position="110"/>
        <end position="130"/>
    </location>
</feature>
<feature type="transmembrane region" description="Helical" evidence="2">
    <location>
        <begin position="231"/>
        <end position="253"/>
    </location>
</feature>
<evidence type="ECO:0000313" key="3">
    <source>
        <dbReference type="EMBL" id="JAT50732.1"/>
    </source>
</evidence>
<organism evidence="3">
    <name type="scientific">Anthurium amnicola</name>
    <dbReference type="NCBI Taxonomy" id="1678845"/>
    <lineage>
        <taxon>Eukaryota</taxon>
        <taxon>Viridiplantae</taxon>
        <taxon>Streptophyta</taxon>
        <taxon>Embryophyta</taxon>
        <taxon>Tracheophyta</taxon>
        <taxon>Spermatophyta</taxon>
        <taxon>Magnoliopsida</taxon>
        <taxon>Liliopsida</taxon>
        <taxon>Araceae</taxon>
        <taxon>Pothoideae</taxon>
        <taxon>Potheae</taxon>
        <taxon>Anthurium</taxon>
    </lineage>
</organism>
<evidence type="ECO:0000256" key="1">
    <source>
        <dbReference type="SAM" id="MobiDB-lite"/>
    </source>
</evidence>
<feature type="region of interest" description="Disordered" evidence="1">
    <location>
        <begin position="692"/>
        <end position="745"/>
    </location>
</feature>
<keyword evidence="3" id="KW-0687">Ribonucleoprotein</keyword>
<feature type="compositionally biased region" description="Polar residues" evidence="1">
    <location>
        <begin position="424"/>
        <end position="448"/>
    </location>
</feature>
<keyword evidence="2" id="KW-1133">Transmembrane helix</keyword>
<feature type="region of interest" description="Disordered" evidence="1">
    <location>
        <begin position="629"/>
        <end position="652"/>
    </location>
</feature>
<accession>A0A1D1Y7X4</accession>
<feature type="compositionally biased region" description="Low complexity" evidence="1">
    <location>
        <begin position="491"/>
        <end position="503"/>
    </location>
</feature>
<feature type="transmembrane region" description="Helical" evidence="2">
    <location>
        <begin position="151"/>
        <end position="169"/>
    </location>
</feature>
<feature type="region of interest" description="Disordered" evidence="1">
    <location>
        <begin position="462"/>
        <end position="590"/>
    </location>
</feature>
<feature type="transmembrane region" description="Helical" evidence="2">
    <location>
        <begin position="181"/>
        <end position="200"/>
    </location>
</feature>
<feature type="compositionally biased region" description="Polar residues" evidence="1">
    <location>
        <begin position="528"/>
        <end position="557"/>
    </location>
</feature>
<sequence length="745" mass="82639">MSDREYIIPLCEYAFLERSTHAIYILLWFIFHAFKCDNLSTLKPSRLFAFDLKSIMTVLMILSLLLSAIYNSFLTKIVYDEGFIVADKIRPKTRDEWSPEHQQWEASLDYVLMVNFGIQTCVFYLLQCFWDYTSQAISRRPMMSSMEYRGYIVWSTISAFGYSIIRLILHDNDELKDVVPLTVFAIQVIGAAVLQIQIYYRFKNLIETSIADKNSTFIIAKARYFVDLIKILIGSLFMIGISVLILCIDSLIGGPIKQSTFAVDVLVAHYCFAQLITWIVLVLIVYPRKGFVGTGGNPEHLSSVQTDSFQDVGKFMSPATQGSGAGLPRQSISLSTDAYKTRYSVSPDISRQPQTPVNIVSFPGNPLRRNLSVSKDGRTVYTETKTLGKVNGSEFVAVEKADPSLLASYYLTNDDTGHADRIQGDSSPVNGLSSTNTTVTPQTKNVQPQPIQPFHKLQLQINAQQGQQDPKSMQGPKNNVVNNSSTGLPEQQQHSHNNSNASSPTSLLSVTAPFSQPLRPASPLRSLQFPSQTASPKRTSIQLTAARNSIIPQTSQVGEYHRRMSSDSTTPSTRTILTTRTTTPDTPNERSPIRIFASTVTTTTIQNANDQEDRIGRRNLIRDMDDLENDLDADTERYPTPGGEPGGYSSDEEIISEANSSDTETGGRSLRKANLESAIAGTGLGAIKRDFGIHDDDDTDDDDNSLKIERVGGTSGRDAVRDKDSARNSVGQVSEAESELYWHAM</sequence>
<dbReference type="EMBL" id="GDJX01017204">
    <property type="protein sequence ID" value="JAT50732.1"/>
    <property type="molecule type" value="Transcribed_RNA"/>
</dbReference>
<feature type="transmembrane region" description="Helical" evidence="2">
    <location>
        <begin position="265"/>
        <end position="286"/>
    </location>
</feature>
<reference evidence="3" key="1">
    <citation type="submission" date="2015-07" db="EMBL/GenBank/DDBJ databases">
        <title>Transcriptome Assembly of Anthurium amnicola.</title>
        <authorList>
            <person name="Suzuki J."/>
        </authorList>
    </citation>
    <scope>NUCLEOTIDE SEQUENCE</scope>
</reference>
<evidence type="ECO:0000256" key="2">
    <source>
        <dbReference type="SAM" id="Phobius"/>
    </source>
</evidence>
<keyword evidence="3" id="KW-0689">Ribosomal protein</keyword>
<feature type="compositionally biased region" description="Polar residues" evidence="1">
    <location>
        <begin position="469"/>
        <end position="490"/>
    </location>
</feature>
<keyword evidence="2" id="KW-0472">Membrane</keyword>
<feature type="transmembrane region" description="Helical" evidence="2">
    <location>
        <begin position="15"/>
        <end position="34"/>
    </location>
</feature>
<feature type="compositionally biased region" description="Polar residues" evidence="1">
    <location>
        <begin position="504"/>
        <end position="514"/>
    </location>
</feature>
<dbReference type="GO" id="GO:0005840">
    <property type="term" value="C:ribosome"/>
    <property type="evidence" value="ECO:0007669"/>
    <property type="project" value="UniProtKB-KW"/>
</dbReference>
<gene>
    <name evidence="3" type="primary">rpsH_1</name>
    <name evidence="3" type="ORF">g.34289</name>
</gene>
<feature type="compositionally biased region" description="Low complexity" evidence="1">
    <location>
        <begin position="567"/>
        <end position="586"/>
    </location>
</feature>
<name>A0A1D1Y7X4_9ARAE</name>
<feature type="transmembrane region" description="Helical" evidence="2">
    <location>
        <begin position="55"/>
        <end position="73"/>
    </location>
</feature>
<protein>
    <submittedName>
        <fullName evidence="3">30S ribosomal protein S8</fullName>
    </submittedName>
</protein>
<keyword evidence="2" id="KW-0812">Transmembrane</keyword>
<proteinExistence type="predicted"/>